<organism evidence="2">
    <name type="scientific">marine metagenome</name>
    <dbReference type="NCBI Taxonomy" id="408172"/>
    <lineage>
        <taxon>unclassified sequences</taxon>
        <taxon>metagenomes</taxon>
        <taxon>ecological metagenomes</taxon>
    </lineage>
</organism>
<keyword evidence="1" id="KW-1133">Transmembrane helix</keyword>
<keyword evidence="1" id="KW-0812">Transmembrane</keyword>
<reference evidence="2" key="1">
    <citation type="submission" date="2018-05" db="EMBL/GenBank/DDBJ databases">
        <authorList>
            <person name="Lanie J.A."/>
            <person name="Ng W.-L."/>
            <person name="Kazmierczak K.M."/>
            <person name="Andrzejewski T.M."/>
            <person name="Davidsen T.M."/>
            <person name="Wayne K.J."/>
            <person name="Tettelin H."/>
            <person name="Glass J.I."/>
            <person name="Rusch D."/>
            <person name="Podicherti R."/>
            <person name="Tsui H.-C.T."/>
            <person name="Winkler M.E."/>
        </authorList>
    </citation>
    <scope>NUCLEOTIDE SEQUENCE</scope>
</reference>
<keyword evidence="1" id="KW-0472">Membrane</keyword>
<dbReference type="EMBL" id="UINC01021243">
    <property type="protein sequence ID" value="SVA88374.1"/>
    <property type="molecule type" value="Genomic_DNA"/>
</dbReference>
<evidence type="ECO:0000256" key="1">
    <source>
        <dbReference type="SAM" id="Phobius"/>
    </source>
</evidence>
<accession>A0A381ZGX5</accession>
<proteinExistence type="predicted"/>
<feature type="transmembrane region" description="Helical" evidence="1">
    <location>
        <begin position="7"/>
        <end position="28"/>
    </location>
</feature>
<evidence type="ECO:0000313" key="2">
    <source>
        <dbReference type="EMBL" id="SVA88374.1"/>
    </source>
</evidence>
<dbReference type="AlphaFoldDB" id="A0A381ZGX5"/>
<gene>
    <name evidence="2" type="ORF">METZ01_LOCUS141228</name>
</gene>
<sequence length="56" mass="6360">MRCFQIGAKYFSICLPIIFFAVLNFFYFDIIFKIAENVTTLNIEFQGIILSIGSAG</sequence>
<name>A0A381ZGX5_9ZZZZ</name>
<protein>
    <submittedName>
        <fullName evidence="2">Uncharacterized protein</fullName>
    </submittedName>
</protein>